<dbReference type="GO" id="GO:0070497">
    <property type="term" value="F:6-carboxytetrahydropterin synthase activity"/>
    <property type="evidence" value="ECO:0007669"/>
    <property type="project" value="UniProtKB-EC"/>
</dbReference>
<evidence type="ECO:0000313" key="12">
    <source>
        <dbReference type="EMBL" id="WVT06602.1"/>
    </source>
</evidence>
<dbReference type="SUPFAM" id="SSF55620">
    <property type="entry name" value="Tetrahydrobiopterin biosynthesis enzymes-like"/>
    <property type="match status" value="1"/>
</dbReference>
<reference evidence="12" key="1">
    <citation type="submission" date="2023-08" db="EMBL/GenBank/DDBJ databases">
        <title>Complete genome sequence of Sinorhizobium chiapanecum ITTG S70 isolated from Acaciella angustissima nodules in Chiapas-Mexico.</title>
        <authorList>
            <person name="Rincon-Rosales R."/>
            <person name="Rogel M.A."/>
            <person name="Rincon-Medina C.I."/>
            <person name="Guerrero G."/>
            <person name="Manzano-Gomez L.A."/>
            <person name="Lopez-Lopez A."/>
            <person name="Rincon Molina F.A."/>
            <person name="Martinez-Romero E."/>
        </authorList>
    </citation>
    <scope>NUCLEOTIDE SEQUENCE</scope>
    <source>
        <strain evidence="12">ITTG S70</strain>
        <plasmid evidence="12">pSchITTGS70c</plasmid>
    </source>
</reference>
<name>A0ABZ2BGJ1_9HYPH</name>
<dbReference type="EC" id="4.1.2.50" evidence="5"/>
<keyword evidence="8" id="KW-0862">Zinc</keyword>
<keyword evidence="7" id="KW-0479">Metal-binding</keyword>
<accession>A0ABZ2BGJ1</accession>
<dbReference type="RefSeq" id="WP_331375643.1">
    <property type="nucleotide sequence ID" value="NZ_CP133151.1"/>
</dbReference>
<evidence type="ECO:0000256" key="5">
    <source>
        <dbReference type="ARBA" id="ARBA00012982"/>
    </source>
</evidence>
<comment type="catalytic activity">
    <reaction evidence="11">
        <text>7,8-dihydroneopterin 3'-triphosphate + H2O = 6-carboxy-5,6,7,8-tetrahydropterin + triphosphate + acetaldehyde + 2 H(+)</text>
        <dbReference type="Rhea" id="RHEA:27966"/>
        <dbReference type="ChEBI" id="CHEBI:15343"/>
        <dbReference type="ChEBI" id="CHEBI:15377"/>
        <dbReference type="ChEBI" id="CHEBI:15378"/>
        <dbReference type="ChEBI" id="CHEBI:18036"/>
        <dbReference type="ChEBI" id="CHEBI:58462"/>
        <dbReference type="ChEBI" id="CHEBI:61032"/>
        <dbReference type="EC" id="4.1.2.50"/>
    </reaction>
</comment>
<evidence type="ECO:0000256" key="3">
    <source>
        <dbReference type="ARBA" id="ARBA00005061"/>
    </source>
</evidence>
<organism evidence="12 13">
    <name type="scientific">Sinorhizobium chiapasense</name>
    <dbReference type="NCBI Taxonomy" id="501572"/>
    <lineage>
        <taxon>Bacteria</taxon>
        <taxon>Pseudomonadati</taxon>
        <taxon>Pseudomonadota</taxon>
        <taxon>Alphaproteobacteria</taxon>
        <taxon>Hyphomicrobiales</taxon>
        <taxon>Rhizobiaceae</taxon>
        <taxon>Sinorhizobium/Ensifer group</taxon>
        <taxon>Sinorhizobium</taxon>
    </lineage>
</organism>
<dbReference type="Proteomes" id="UP001432360">
    <property type="component" value="Plasmid pSchITTGS70c"/>
</dbReference>
<evidence type="ECO:0000256" key="10">
    <source>
        <dbReference type="ARBA" id="ARBA00031449"/>
    </source>
</evidence>
<dbReference type="InterPro" id="IPR007115">
    <property type="entry name" value="6-PTP_synth/QueD"/>
</dbReference>
<evidence type="ECO:0000256" key="11">
    <source>
        <dbReference type="ARBA" id="ARBA00048807"/>
    </source>
</evidence>
<protein>
    <recommendedName>
        <fullName evidence="6">6-carboxy-5,6,7,8-tetrahydropterin synthase</fullName>
        <ecNumber evidence="5">4.1.2.50</ecNumber>
    </recommendedName>
    <alternativeName>
        <fullName evidence="10">Queuosine biosynthesis protein QueD</fullName>
    </alternativeName>
</protein>
<dbReference type="PANTHER" id="PTHR12589:SF7">
    <property type="entry name" value="6-PYRUVOYL TETRAHYDROBIOPTERIN SYNTHASE"/>
    <property type="match status" value="1"/>
</dbReference>
<evidence type="ECO:0000256" key="6">
    <source>
        <dbReference type="ARBA" id="ARBA00018141"/>
    </source>
</evidence>
<comment type="cofactor">
    <cofactor evidence="1">
        <name>Zn(2+)</name>
        <dbReference type="ChEBI" id="CHEBI:29105"/>
    </cofactor>
</comment>
<dbReference type="Gene3D" id="3.30.479.10">
    <property type="entry name" value="6-pyruvoyl tetrahydropterin synthase/QueD"/>
    <property type="match status" value="1"/>
</dbReference>
<comment type="function">
    <text evidence="2">Catalyzes the conversion of 7,8-dihydroneopterin triphosphate (H2NTP) to 6-carboxy-5,6,7,8-tetrahydropterin (CPH4) and acetaldehyde.</text>
</comment>
<evidence type="ECO:0000256" key="1">
    <source>
        <dbReference type="ARBA" id="ARBA00001947"/>
    </source>
</evidence>
<dbReference type="PANTHER" id="PTHR12589">
    <property type="entry name" value="PYRUVOYL TETRAHYDROBIOPTERIN SYNTHASE"/>
    <property type="match status" value="1"/>
</dbReference>
<comment type="similarity">
    <text evidence="4">Belongs to the PTPS family. QueD subfamily.</text>
</comment>
<comment type="pathway">
    <text evidence="3">Purine metabolism; 7-cyano-7-deazaguanine biosynthesis.</text>
</comment>
<keyword evidence="9 12" id="KW-0456">Lyase</keyword>
<evidence type="ECO:0000313" key="13">
    <source>
        <dbReference type="Proteomes" id="UP001432360"/>
    </source>
</evidence>
<evidence type="ECO:0000256" key="9">
    <source>
        <dbReference type="ARBA" id="ARBA00023239"/>
    </source>
</evidence>
<evidence type="ECO:0000256" key="8">
    <source>
        <dbReference type="ARBA" id="ARBA00022833"/>
    </source>
</evidence>
<dbReference type="Pfam" id="PF01242">
    <property type="entry name" value="PTPS"/>
    <property type="match status" value="1"/>
</dbReference>
<proteinExistence type="inferred from homology"/>
<keyword evidence="13" id="KW-1185">Reference proteome</keyword>
<dbReference type="InterPro" id="IPR038418">
    <property type="entry name" value="6-PTP_synth/QueD_sf"/>
</dbReference>
<geneLocation type="plasmid" evidence="12 13">
    <name>pSchITTGS70c</name>
</geneLocation>
<gene>
    <name evidence="12" type="ORF">RB548_23150</name>
</gene>
<dbReference type="EMBL" id="CP133151">
    <property type="protein sequence ID" value="WVT06602.1"/>
    <property type="molecule type" value="Genomic_DNA"/>
</dbReference>
<sequence>MSCQAKRYHDISCGHRVVGHEGKCRHLHGHNYRVHFTCEADELDNMGRVIDFSDMKSKLCMWLEENWDHKMLLWEHDPVASALIDDTVETGNGTTLEDGIALVPFNPTAENIAKHLVLVVGPQQLKGTGIRLVHCEVEETRKCSAVHALQPPRKDLGQMEK</sequence>
<evidence type="ECO:0000256" key="4">
    <source>
        <dbReference type="ARBA" id="ARBA00008900"/>
    </source>
</evidence>
<keyword evidence="12" id="KW-0614">Plasmid</keyword>
<evidence type="ECO:0000256" key="7">
    <source>
        <dbReference type="ARBA" id="ARBA00022723"/>
    </source>
</evidence>
<evidence type="ECO:0000256" key="2">
    <source>
        <dbReference type="ARBA" id="ARBA00002285"/>
    </source>
</evidence>